<dbReference type="Pfam" id="PF00723">
    <property type="entry name" value="Glyco_hydro_15"/>
    <property type="match status" value="1"/>
</dbReference>
<dbReference type="PANTHER" id="PTHR31616:SF0">
    <property type="entry name" value="GLUCAN 1,4-ALPHA-GLUCOSIDASE"/>
    <property type="match status" value="1"/>
</dbReference>
<evidence type="ECO:0000313" key="4">
    <source>
        <dbReference type="Proteomes" id="UP000319255"/>
    </source>
</evidence>
<evidence type="ECO:0000313" key="3">
    <source>
        <dbReference type="EMBL" id="TPE48319.1"/>
    </source>
</evidence>
<dbReference type="InterPro" id="IPR008928">
    <property type="entry name" value="6-hairpin_glycosidase_sf"/>
</dbReference>
<protein>
    <submittedName>
        <fullName evidence="3">Glycoside hydrolase family 15 protein</fullName>
    </submittedName>
</protein>
<dbReference type="SUPFAM" id="SSF48208">
    <property type="entry name" value="Six-hairpin glycosidases"/>
    <property type="match status" value="1"/>
</dbReference>
<keyword evidence="4" id="KW-1185">Reference proteome</keyword>
<organism evidence="3 4">
    <name type="scientific">Amaricoccus solimangrovi</name>
    <dbReference type="NCBI Taxonomy" id="2589815"/>
    <lineage>
        <taxon>Bacteria</taxon>
        <taxon>Pseudomonadati</taxon>
        <taxon>Pseudomonadota</taxon>
        <taxon>Alphaproteobacteria</taxon>
        <taxon>Rhodobacterales</taxon>
        <taxon>Paracoccaceae</taxon>
        <taxon>Amaricoccus</taxon>
    </lineage>
</organism>
<name>A0A501WFI2_9RHOB</name>
<proteinExistence type="predicted"/>
<dbReference type="InterPro" id="IPR011613">
    <property type="entry name" value="GH15-like"/>
</dbReference>
<sequence>MADTRGAISDYGLIADGRSCALVSRSGSIDWLCWPRLDSPACFAALLGTRENGRWLIRPAGEHTSSRRYEPFTMILETTHETATGAVRVLDFMPMPNGTQAIVRRVEGLRGTVELEFDLAIRADYGRTVPWVDRHGDDWHAIAGPDLFILRSPVELHGEDLHTVGTFAVAEGECRDFVLTHGRSYGGAPAVVEAGEALDSTRSYWDAFTDRIMLPPKMRPTWREAVNRSLLTLKALTYIPSGGIAAAATTSLPETMGGVRNWDYRFCWLRDSAFTLQAFLETGLRREAEAWRDWLVRAVAGSPDQLQIMYGLAGERVLTEWEVDWLPGFAGSKPVRVGNAAADQFQLDVYGEVADVLALATRRGLPPHSRQGAYRDVVMGFLEKAWREPDEGIWEVRGARQHFVYSKVMAWVGFDHAAKAAQAHGDAAQAGHYRAIADEIHADVCAKGYNPEIGAFTQYYGSTTVDASLLTLPLVGFLPPKDPRIAGTVAAIERELSCNGFLLRYQTDGHDGLEGHEGVFLICTFWLVEVYALLDRMPEAEALFERLLAQANDLGLMSEEVDAETGEMLGNFPQAFSHIGLVMAAVALSRRRAGERPLLHQ</sequence>
<dbReference type="PANTHER" id="PTHR31616">
    <property type="entry name" value="TREHALASE"/>
    <property type="match status" value="1"/>
</dbReference>
<dbReference type="RefSeq" id="WP_140455556.1">
    <property type="nucleotide sequence ID" value="NZ_VFRP01000023.1"/>
</dbReference>
<dbReference type="Gene3D" id="1.50.10.10">
    <property type="match status" value="1"/>
</dbReference>
<keyword evidence="3" id="KW-0378">Hydrolase</keyword>
<dbReference type="GO" id="GO:0005975">
    <property type="term" value="P:carbohydrate metabolic process"/>
    <property type="evidence" value="ECO:0007669"/>
    <property type="project" value="InterPro"/>
</dbReference>
<evidence type="ECO:0000259" key="2">
    <source>
        <dbReference type="Pfam" id="PF19291"/>
    </source>
</evidence>
<reference evidence="3 4" key="1">
    <citation type="submission" date="2019-06" db="EMBL/GenBank/DDBJ databases">
        <title>A novel bacterium of genus Amaricoccus, isolated from marine sediment.</title>
        <authorList>
            <person name="Huang H."/>
            <person name="Mo K."/>
            <person name="Hu Y."/>
        </authorList>
    </citation>
    <scope>NUCLEOTIDE SEQUENCE [LARGE SCALE GENOMIC DNA]</scope>
    <source>
        <strain evidence="3 4">HB172011</strain>
    </source>
</reference>
<feature type="domain" description="GH15-like" evidence="1">
    <location>
        <begin position="223"/>
        <end position="585"/>
    </location>
</feature>
<dbReference type="Pfam" id="PF19291">
    <property type="entry name" value="TREH_N"/>
    <property type="match status" value="1"/>
</dbReference>
<dbReference type="OrthoDB" id="3902805at2"/>
<dbReference type="Proteomes" id="UP000319255">
    <property type="component" value="Unassembled WGS sequence"/>
</dbReference>
<dbReference type="InterPro" id="IPR012341">
    <property type="entry name" value="6hp_glycosidase-like_sf"/>
</dbReference>
<evidence type="ECO:0000259" key="1">
    <source>
        <dbReference type="Pfam" id="PF00723"/>
    </source>
</evidence>
<accession>A0A501WFI2</accession>
<dbReference type="EMBL" id="VFRP01000023">
    <property type="protein sequence ID" value="TPE48319.1"/>
    <property type="molecule type" value="Genomic_DNA"/>
</dbReference>
<dbReference type="AlphaFoldDB" id="A0A501WFI2"/>
<dbReference type="InterPro" id="IPR045582">
    <property type="entry name" value="Trehalase-like_N"/>
</dbReference>
<gene>
    <name evidence="3" type="ORF">FJM51_18220</name>
</gene>
<comment type="caution">
    <text evidence="3">The sequence shown here is derived from an EMBL/GenBank/DDBJ whole genome shotgun (WGS) entry which is preliminary data.</text>
</comment>
<dbReference type="GO" id="GO:0004553">
    <property type="term" value="F:hydrolase activity, hydrolyzing O-glycosyl compounds"/>
    <property type="evidence" value="ECO:0007669"/>
    <property type="project" value="UniProtKB-ARBA"/>
</dbReference>
<feature type="domain" description="Trehalase-like N-terminal" evidence="2">
    <location>
        <begin position="8"/>
        <end position="153"/>
    </location>
</feature>